<dbReference type="Pfam" id="PF13438">
    <property type="entry name" value="DUF4113"/>
    <property type="match status" value="1"/>
</dbReference>
<reference evidence="7 8" key="1">
    <citation type="journal article" date="2017" name="Int. J. Syst. Evol. Microbiol.">
        <title>Desulfovibrio senegalensis sp. nov., a mesophilic sulfate reducer isolated from marine sediment.</title>
        <authorList>
            <person name="Thioye A."/>
            <person name="Gam Z.B.A."/>
            <person name="Mbengue M."/>
            <person name="Cayol J.L."/>
            <person name="Joseph-Bartoli M."/>
            <person name="Toure-Kane C."/>
            <person name="Labat M."/>
        </authorList>
    </citation>
    <scope>NUCLEOTIDE SEQUENCE [LARGE SCALE GENOMIC DNA]</scope>
    <source>
        <strain evidence="7 8">DSM 101509</strain>
    </source>
</reference>
<keyword evidence="3" id="KW-0741">SOS mutagenesis</keyword>
<dbReference type="PANTHER" id="PTHR11076:SF34">
    <property type="entry name" value="PROTEIN UMUC"/>
    <property type="match status" value="1"/>
</dbReference>
<proteinExistence type="inferred from homology"/>
<dbReference type="GO" id="GO:0005829">
    <property type="term" value="C:cytosol"/>
    <property type="evidence" value="ECO:0007669"/>
    <property type="project" value="TreeGrafter"/>
</dbReference>
<comment type="caution">
    <text evidence="7">The sequence shown here is derived from an EMBL/GenBank/DDBJ whole genome shotgun (WGS) entry which is preliminary data.</text>
</comment>
<dbReference type="SUPFAM" id="SSF56672">
    <property type="entry name" value="DNA/RNA polymerases"/>
    <property type="match status" value="1"/>
</dbReference>
<comment type="similarity">
    <text evidence="1">Belongs to the DNA polymerase type-Y family.</text>
</comment>
<accession>A0A6N6N5Z2</accession>
<evidence type="ECO:0000256" key="2">
    <source>
        <dbReference type="ARBA" id="ARBA00022763"/>
    </source>
</evidence>
<dbReference type="EMBL" id="WAIE01000001">
    <property type="protein sequence ID" value="KAB1443313.1"/>
    <property type="molecule type" value="Genomic_DNA"/>
</dbReference>
<feature type="domain" description="UmuC" evidence="6">
    <location>
        <begin position="5"/>
        <end position="188"/>
    </location>
</feature>
<evidence type="ECO:0000256" key="5">
    <source>
        <dbReference type="ARBA" id="ARBA00023236"/>
    </source>
</evidence>
<dbReference type="GO" id="GO:0009432">
    <property type="term" value="P:SOS response"/>
    <property type="evidence" value="ECO:0007669"/>
    <property type="project" value="UniProtKB-KW"/>
</dbReference>
<dbReference type="PROSITE" id="PS50173">
    <property type="entry name" value="UMUC"/>
    <property type="match status" value="1"/>
</dbReference>
<dbReference type="AlphaFoldDB" id="A0A6N6N5Z2"/>
<dbReference type="RefSeq" id="WP_151149649.1">
    <property type="nucleotide sequence ID" value="NZ_WAIE01000001.1"/>
</dbReference>
<dbReference type="InterPro" id="IPR001126">
    <property type="entry name" value="UmuC"/>
</dbReference>
<evidence type="ECO:0000259" key="6">
    <source>
        <dbReference type="PROSITE" id="PS50173"/>
    </source>
</evidence>
<dbReference type="InterPro" id="IPR036775">
    <property type="entry name" value="DNA_pol_Y-fam_lit_finger_sf"/>
</dbReference>
<dbReference type="GO" id="GO:0003684">
    <property type="term" value="F:damaged DNA binding"/>
    <property type="evidence" value="ECO:0007669"/>
    <property type="project" value="InterPro"/>
</dbReference>
<dbReference type="Gene3D" id="3.30.1490.100">
    <property type="entry name" value="DNA polymerase, Y-family, little finger domain"/>
    <property type="match status" value="1"/>
</dbReference>
<evidence type="ECO:0000256" key="1">
    <source>
        <dbReference type="ARBA" id="ARBA00010945"/>
    </source>
</evidence>
<keyword evidence="5" id="KW-0742">SOS response</keyword>
<dbReference type="InterPro" id="IPR043502">
    <property type="entry name" value="DNA/RNA_pol_sf"/>
</dbReference>
<dbReference type="GO" id="GO:0006281">
    <property type="term" value="P:DNA repair"/>
    <property type="evidence" value="ECO:0007669"/>
    <property type="project" value="UniProtKB-KW"/>
</dbReference>
<keyword evidence="8" id="KW-1185">Reference proteome</keyword>
<protein>
    <submittedName>
        <fullName evidence="7">Y-family DNA polymerase</fullName>
    </submittedName>
</protein>
<sequence>MASLFALVDCNSFYASCERVFRPDLQSRPVVVLSNNDGCIIARSAEAKALGIPMGAPYFKHRNMLRRNGVAVFSSNYALYGDLSARVMNVLGRFSPRMEVYSIDEAFLELSGMPGGAERHARRLRATVLRWTGIPVSVGLGSTRTLAKIANRFAKQQERCRGVFDLDNSLRPELVLNSMPVRDIWGIGRRHARRLEAHGVHTALDFRNMDRNWVKRRMGVTGLHTLLELRGISCFGWERNPGMRKSILSSRSFGRPVECFAQMREAVACHAERVAEKLRRQGSVASGVTVFVETNRFAPGLPQYANSGFAAVHPATLHTPTVLGAALSLLERLFREGYQYKKCGVMLSGLEQEQGRWLSLLDPVPGDHCEQSRLMRAVDGINERWGRDTVRFAASGLERVWTMRQDMRSPRYTSAWAELPVVRAG</sequence>
<evidence type="ECO:0000313" key="7">
    <source>
        <dbReference type="EMBL" id="KAB1443313.1"/>
    </source>
</evidence>
<dbReference type="InterPro" id="IPR017961">
    <property type="entry name" value="DNA_pol_Y-fam_little_finger"/>
</dbReference>
<dbReference type="GO" id="GO:0042276">
    <property type="term" value="P:error-prone translesion synthesis"/>
    <property type="evidence" value="ECO:0007669"/>
    <property type="project" value="TreeGrafter"/>
</dbReference>
<name>A0A6N6N5Z2_9BACT</name>
<dbReference type="Gene3D" id="1.10.150.20">
    <property type="entry name" value="5' to 3' exonuclease, C-terminal subdomain"/>
    <property type="match status" value="1"/>
</dbReference>
<dbReference type="Pfam" id="PF00817">
    <property type="entry name" value="IMS"/>
    <property type="match status" value="1"/>
</dbReference>
<dbReference type="Gene3D" id="3.40.1170.60">
    <property type="match status" value="1"/>
</dbReference>
<keyword evidence="4" id="KW-0234">DNA repair</keyword>
<dbReference type="CDD" id="cd01700">
    <property type="entry name" value="PolY_Pol_V_umuC"/>
    <property type="match status" value="1"/>
</dbReference>
<evidence type="ECO:0000256" key="4">
    <source>
        <dbReference type="ARBA" id="ARBA00023204"/>
    </source>
</evidence>
<dbReference type="PANTHER" id="PTHR11076">
    <property type="entry name" value="DNA REPAIR POLYMERASE UMUC / TRANSFERASE FAMILY MEMBER"/>
    <property type="match status" value="1"/>
</dbReference>
<keyword evidence="2" id="KW-0227">DNA damage</keyword>
<dbReference type="GO" id="GO:0003887">
    <property type="term" value="F:DNA-directed DNA polymerase activity"/>
    <property type="evidence" value="ECO:0007669"/>
    <property type="project" value="TreeGrafter"/>
</dbReference>
<dbReference type="Gene3D" id="3.30.70.270">
    <property type="match status" value="1"/>
</dbReference>
<dbReference type="InterPro" id="IPR050116">
    <property type="entry name" value="DNA_polymerase-Y"/>
</dbReference>
<evidence type="ECO:0000313" key="8">
    <source>
        <dbReference type="Proteomes" id="UP000438699"/>
    </source>
</evidence>
<evidence type="ECO:0000256" key="3">
    <source>
        <dbReference type="ARBA" id="ARBA00023199"/>
    </source>
</evidence>
<dbReference type="Pfam" id="PF11799">
    <property type="entry name" value="IMS_C"/>
    <property type="match status" value="1"/>
</dbReference>
<dbReference type="Proteomes" id="UP000438699">
    <property type="component" value="Unassembled WGS sequence"/>
</dbReference>
<dbReference type="OrthoDB" id="9808813at2"/>
<gene>
    <name evidence="7" type="ORF">F8A88_03370</name>
</gene>
<organism evidence="7 8">
    <name type="scientific">Pseudodesulfovibrio senegalensis</name>
    <dbReference type="NCBI Taxonomy" id="1721087"/>
    <lineage>
        <taxon>Bacteria</taxon>
        <taxon>Pseudomonadati</taxon>
        <taxon>Thermodesulfobacteriota</taxon>
        <taxon>Desulfovibrionia</taxon>
        <taxon>Desulfovibrionales</taxon>
        <taxon>Desulfovibrionaceae</taxon>
    </lineage>
</organism>
<dbReference type="InterPro" id="IPR025188">
    <property type="entry name" value="DUF4113"/>
</dbReference>
<dbReference type="InterPro" id="IPR043128">
    <property type="entry name" value="Rev_trsase/Diguanyl_cyclase"/>
</dbReference>